<protein>
    <submittedName>
        <fullName evidence="2">Uncharacterized protein</fullName>
    </submittedName>
</protein>
<sequence>MGSRLGRRFAKAMLTLFTLLWSSLAVVPTASADEQCLKQVFGRYCLGGDLERALRGMPAPLGRQSNGDSLAMVFADGTDKLYLLAYKGRIYKVVRAYAISTQLRFDDIYNDLRQIYGDGEDHSRFPSYAKTPAARLASIRRGEGRATHRWDPTLEWHIELSWTRELGVSLAYIATALDAERAAQAEGGL</sequence>
<dbReference type="RefSeq" id="WP_164454513.1">
    <property type="nucleotide sequence ID" value="NZ_JAAIJQ010000071.1"/>
</dbReference>
<evidence type="ECO:0000313" key="3">
    <source>
        <dbReference type="Proteomes" id="UP000483379"/>
    </source>
</evidence>
<proteinExistence type="predicted"/>
<dbReference type="AlphaFoldDB" id="A0A6M0K442"/>
<feature type="chain" id="PRO_5026979848" evidence="1">
    <location>
        <begin position="33"/>
        <end position="189"/>
    </location>
</feature>
<keyword evidence="3" id="KW-1185">Reference proteome</keyword>
<accession>A0A6M0K442</accession>
<dbReference type="EMBL" id="JAAIJQ010000071">
    <property type="protein sequence ID" value="NEV64021.1"/>
    <property type="molecule type" value="Genomic_DNA"/>
</dbReference>
<dbReference type="Proteomes" id="UP000483379">
    <property type="component" value="Unassembled WGS sequence"/>
</dbReference>
<evidence type="ECO:0000256" key="1">
    <source>
        <dbReference type="SAM" id="SignalP"/>
    </source>
</evidence>
<feature type="signal peptide" evidence="1">
    <location>
        <begin position="1"/>
        <end position="32"/>
    </location>
</feature>
<reference evidence="2 3" key="1">
    <citation type="submission" date="2020-02" db="EMBL/GenBank/DDBJ databases">
        <title>Genome sequences of Thiorhodococcus mannitoliphagus and Thiorhodococcus minor, purple sulfur photosynthetic bacteria in the gammaproteobacterial family, Chromatiaceae.</title>
        <authorList>
            <person name="Aviles F.A."/>
            <person name="Meyer T.E."/>
            <person name="Kyndt J.A."/>
        </authorList>
    </citation>
    <scope>NUCLEOTIDE SEQUENCE [LARGE SCALE GENOMIC DNA]</scope>
    <source>
        <strain evidence="2 3">DSM 11518</strain>
    </source>
</reference>
<gene>
    <name evidence="2" type="ORF">G3446_19390</name>
</gene>
<organism evidence="2 3">
    <name type="scientific">Thiorhodococcus minor</name>
    <dbReference type="NCBI Taxonomy" id="57489"/>
    <lineage>
        <taxon>Bacteria</taxon>
        <taxon>Pseudomonadati</taxon>
        <taxon>Pseudomonadota</taxon>
        <taxon>Gammaproteobacteria</taxon>
        <taxon>Chromatiales</taxon>
        <taxon>Chromatiaceae</taxon>
        <taxon>Thiorhodococcus</taxon>
    </lineage>
</organism>
<evidence type="ECO:0000313" key="2">
    <source>
        <dbReference type="EMBL" id="NEV64021.1"/>
    </source>
</evidence>
<name>A0A6M0K442_9GAMM</name>
<comment type="caution">
    <text evidence="2">The sequence shown here is derived from an EMBL/GenBank/DDBJ whole genome shotgun (WGS) entry which is preliminary data.</text>
</comment>
<keyword evidence="1" id="KW-0732">Signal</keyword>